<feature type="transmembrane region" description="Helical" evidence="12">
    <location>
        <begin position="105"/>
        <end position="124"/>
    </location>
</feature>
<evidence type="ECO:0000256" key="7">
    <source>
        <dbReference type="ARBA" id="ARBA00023004"/>
    </source>
</evidence>
<dbReference type="EMBL" id="JBHSSW010000066">
    <property type="protein sequence ID" value="MFC6199872.1"/>
    <property type="molecule type" value="Genomic_DNA"/>
</dbReference>
<keyword evidence="12" id="KW-1003">Cell membrane</keyword>
<dbReference type="PANTHER" id="PTHR23289:SF2">
    <property type="entry name" value="CYTOCHROME C OXIDASE ASSEMBLY PROTEIN COX15 HOMOLOG"/>
    <property type="match status" value="1"/>
</dbReference>
<comment type="caution">
    <text evidence="13">The sequence shown here is derived from an EMBL/GenBank/DDBJ whole genome shotgun (WGS) entry which is preliminary data.</text>
</comment>
<feature type="binding site" description="axial binding residue" evidence="12">
    <location>
        <position position="325"/>
    </location>
    <ligand>
        <name>heme</name>
        <dbReference type="ChEBI" id="CHEBI:30413"/>
    </ligand>
    <ligandPart>
        <name>Fe</name>
        <dbReference type="ChEBI" id="CHEBI:18248"/>
    </ligandPart>
</feature>
<comment type="pathway">
    <text evidence="10 12">Porphyrin-containing compound metabolism; heme A biosynthesis; heme A from heme O: step 1/1.</text>
</comment>
<evidence type="ECO:0000256" key="9">
    <source>
        <dbReference type="ARBA" id="ARBA00023136"/>
    </source>
</evidence>
<keyword evidence="7 12" id="KW-0408">Iron</keyword>
<evidence type="ECO:0000256" key="2">
    <source>
        <dbReference type="ARBA" id="ARBA00004141"/>
    </source>
</evidence>
<keyword evidence="14" id="KW-1185">Reference proteome</keyword>
<dbReference type="Pfam" id="PF02628">
    <property type="entry name" value="COX15-CtaA"/>
    <property type="match status" value="1"/>
</dbReference>
<dbReference type="PANTHER" id="PTHR23289">
    <property type="entry name" value="CYTOCHROME C OXIDASE ASSEMBLY PROTEIN COX15"/>
    <property type="match status" value="1"/>
</dbReference>
<sequence length="347" mass="38564">MTTEIHTGDPVLSTSARRWMRAWLLLLGVLVYGMILIGGATRLTDSGLSITEWRPISGALPPLSHAEWQSLFQQYQQTAEYKLQNAGMSLAEFEYIYWWEWGHRLFGRLIGLISIIGLIAFWRLGWLKQGLGWKYIVLIALGGLQGAIGWWMVASGIGETTRVDVAPYRLMTHFCLALLILVIILWYWLDLGRKVQAAKTNASLVLGVFAALIFLQMASGALVAGLDAGRTYTDWPMMAGEFVPTGYWQSDLGIRNLFENVATAQFNHRILAYVITVATLWIAFQSLADRARNGFGLVLGLVALQVAWGIYTLVHAAPLPLALVHQGLGVLVLLSSVRAVWRSAQSY</sequence>
<evidence type="ECO:0000256" key="12">
    <source>
        <dbReference type="HAMAP-Rule" id="MF_01665"/>
    </source>
</evidence>
<evidence type="ECO:0000256" key="5">
    <source>
        <dbReference type="ARBA" id="ARBA00022989"/>
    </source>
</evidence>
<evidence type="ECO:0000256" key="6">
    <source>
        <dbReference type="ARBA" id="ARBA00023002"/>
    </source>
</evidence>
<evidence type="ECO:0000256" key="1">
    <source>
        <dbReference type="ARBA" id="ARBA00001970"/>
    </source>
</evidence>
<comment type="function">
    <text evidence="12">Catalyzes the conversion of heme O to heme A by two successive hydroxylations of the methyl group at C8. The first hydroxylation forms heme I, the second hydroxylation results in an unstable dihydroxymethyl group, which spontaneously dehydrates, resulting in the formyl group of heme A.</text>
</comment>
<organism evidence="13 14">
    <name type="scientific">Ponticaulis profundi</name>
    <dbReference type="NCBI Taxonomy" id="2665222"/>
    <lineage>
        <taxon>Bacteria</taxon>
        <taxon>Pseudomonadati</taxon>
        <taxon>Pseudomonadota</taxon>
        <taxon>Alphaproteobacteria</taxon>
        <taxon>Hyphomonadales</taxon>
        <taxon>Hyphomonadaceae</taxon>
        <taxon>Ponticaulis</taxon>
    </lineage>
</organism>
<dbReference type="Proteomes" id="UP001596303">
    <property type="component" value="Unassembled WGS sequence"/>
</dbReference>
<dbReference type="EC" id="1.17.99.9" evidence="12"/>
<keyword evidence="3 12" id="KW-0812">Transmembrane</keyword>
<comment type="subunit">
    <text evidence="12">Interacts with CtaB.</text>
</comment>
<evidence type="ECO:0000256" key="4">
    <source>
        <dbReference type="ARBA" id="ARBA00022723"/>
    </source>
</evidence>
<accession>A0ABW1SDR7</accession>
<comment type="similarity">
    <text evidence="12">Belongs to the COX15/CtaA family. Type 2 subfamily.</text>
</comment>
<feature type="transmembrane region" description="Helical" evidence="12">
    <location>
        <begin position="201"/>
        <end position="226"/>
    </location>
</feature>
<feature type="transmembrane region" description="Helical" evidence="12">
    <location>
        <begin position="270"/>
        <end position="288"/>
    </location>
</feature>
<dbReference type="HAMAP" id="MF_01665">
    <property type="entry name" value="HemeA_synth_type2"/>
    <property type="match status" value="1"/>
</dbReference>
<dbReference type="InterPro" id="IPR023754">
    <property type="entry name" value="HemeA_Synthase_type2"/>
</dbReference>
<dbReference type="RefSeq" id="WP_377381443.1">
    <property type="nucleotide sequence ID" value="NZ_JBHSSW010000066.1"/>
</dbReference>
<evidence type="ECO:0000256" key="10">
    <source>
        <dbReference type="ARBA" id="ARBA00044501"/>
    </source>
</evidence>
<comment type="catalytic activity">
    <reaction evidence="11">
        <text>Fe(II)-heme o + 2 A + H2O = Fe(II)-heme a + 2 AH2</text>
        <dbReference type="Rhea" id="RHEA:63388"/>
        <dbReference type="ChEBI" id="CHEBI:13193"/>
        <dbReference type="ChEBI" id="CHEBI:15377"/>
        <dbReference type="ChEBI" id="CHEBI:17499"/>
        <dbReference type="ChEBI" id="CHEBI:60530"/>
        <dbReference type="ChEBI" id="CHEBI:61715"/>
        <dbReference type="EC" id="1.17.99.9"/>
    </reaction>
    <physiologicalReaction direction="left-to-right" evidence="11">
        <dbReference type="Rhea" id="RHEA:63389"/>
    </physiologicalReaction>
</comment>
<evidence type="ECO:0000256" key="11">
    <source>
        <dbReference type="ARBA" id="ARBA00048044"/>
    </source>
</evidence>
<evidence type="ECO:0000313" key="13">
    <source>
        <dbReference type="EMBL" id="MFC6199872.1"/>
    </source>
</evidence>
<keyword evidence="4 12" id="KW-0479">Metal-binding</keyword>
<evidence type="ECO:0000313" key="14">
    <source>
        <dbReference type="Proteomes" id="UP001596303"/>
    </source>
</evidence>
<gene>
    <name evidence="12" type="primary">ctaA</name>
    <name evidence="13" type="ORF">ACFQDM_17485</name>
</gene>
<keyword evidence="8 12" id="KW-0350">Heme biosynthesis</keyword>
<comment type="subcellular location">
    <subcellularLocation>
        <location evidence="12">Cell membrane</location>
        <topology evidence="12">Multi-pass membrane protein</topology>
    </subcellularLocation>
    <subcellularLocation>
        <location evidence="2">Membrane</location>
        <topology evidence="2">Multi-pass membrane protein</topology>
    </subcellularLocation>
</comment>
<feature type="transmembrane region" description="Helical" evidence="12">
    <location>
        <begin position="136"/>
        <end position="158"/>
    </location>
</feature>
<dbReference type="InterPro" id="IPR003780">
    <property type="entry name" value="COX15/CtaA_fam"/>
</dbReference>
<reference evidence="14" key="1">
    <citation type="journal article" date="2019" name="Int. J. Syst. Evol. Microbiol.">
        <title>The Global Catalogue of Microorganisms (GCM) 10K type strain sequencing project: providing services to taxonomists for standard genome sequencing and annotation.</title>
        <authorList>
            <consortium name="The Broad Institute Genomics Platform"/>
            <consortium name="The Broad Institute Genome Sequencing Center for Infectious Disease"/>
            <person name="Wu L."/>
            <person name="Ma J."/>
        </authorList>
    </citation>
    <scope>NUCLEOTIDE SEQUENCE [LARGE SCALE GENOMIC DNA]</scope>
    <source>
        <strain evidence="14">CGMCC-1.15741</strain>
    </source>
</reference>
<name>A0ABW1SDR7_9PROT</name>
<protein>
    <recommendedName>
        <fullName evidence="12">Heme A synthase</fullName>
        <shortName evidence="12">HAS</shortName>
        <ecNumber evidence="12">1.17.99.9</ecNumber>
    </recommendedName>
    <alternativeName>
        <fullName evidence="12">Cytochrome aa3-controlling protein</fullName>
    </alternativeName>
</protein>
<keyword evidence="9 12" id="KW-0472">Membrane</keyword>
<proteinExistence type="inferred from homology"/>
<keyword evidence="6 12" id="KW-0560">Oxidoreductase</keyword>
<feature type="transmembrane region" description="Helical" evidence="12">
    <location>
        <begin position="22"/>
        <end position="40"/>
    </location>
</feature>
<evidence type="ECO:0000256" key="3">
    <source>
        <dbReference type="ARBA" id="ARBA00022692"/>
    </source>
</evidence>
<keyword evidence="5 12" id="KW-1133">Transmembrane helix</keyword>
<feature type="transmembrane region" description="Helical" evidence="12">
    <location>
        <begin position="323"/>
        <end position="341"/>
    </location>
</feature>
<feature type="binding site" description="axial binding residue" evidence="12">
    <location>
        <position position="268"/>
    </location>
    <ligand>
        <name>heme</name>
        <dbReference type="ChEBI" id="CHEBI:30413"/>
    </ligand>
    <ligandPart>
        <name>Fe</name>
        <dbReference type="ChEBI" id="CHEBI:18248"/>
    </ligandPart>
</feature>
<evidence type="ECO:0000256" key="8">
    <source>
        <dbReference type="ARBA" id="ARBA00023133"/>
    </source>
</evidence>
<feature type="transmembrane region" description="Helical" evidence="12">
    <location>
        <begin position="295"/>
        <end position="317"/>
    </location>
</feature>
<feature type="transmembrane region" description="Helical" evidence="12">
    <location>
        <begin position="170"/>
        <end position="189"/>
    </location>
</feature>
<comment type="cofactor">
    <cofactor evidence="1 12">
        <name>heme b</name>
        <dbReference type="ChEBI" id="CHEBI:60344"/>
    </cofactor>
</comment>